<dbReference type="InterPro" id="IPR011032">
    <property type="entry name" value="GroES-like_sf"/>
</dbReference>
<keyword evidence="4" id="KW-1185">Reference proteome</keyword>
<accession>A0ABQ0G9L5</accession>
<keyword evidence="1" id="KW-0560">Oxidoreductase</keyword>
<dbReference type="SUPFAM" id="SSF50129">
    <property type="entry name" value="GroES-like"/>
    <property type="match status" value="1"/>
</dbReference>
<dbReference type="Proteomes" id="UP001628179">
    <property type="component" value="Unassembled WGS sequence"/>
</dbReference>
<dbReference type="InterPro" id="IPR050700">
    <property type="entry name" value="YIM1/Zinc_Alcohol_DH_Fams"/>
</dbReference>
<dbReference type="SUPFAM" id="SSF51735">
    <property type="entry name" value="NAD(P)-binding Rossmann-fold domains"/>
    <property type="match status" value="1"/>
</dbReference>
<dbReference type="InterPro" id="IPR002364">
    <property type="entry name" value="Quin_OxRdtase/zeta-crystal_CS"/>
</dbReference>
<organism evidence="3 4">
    <name type="scientific">Madurella fahalii</name>
    <dbReference type="NCBI Taxonomy" id="1157608"/>
    <lineage>
        <taxon>Eukaryota</taxon>
        <taxon>Fungi</taxon>
        <taxon>Dikarya</taxon>
        <taxon>Ascomycota</taxon>
        <taxon>Pezizomycotina</taxon>
        <taxon>Sordariomycetes</taxon>
        <taxon>Sordariomycetidae</taxon>
        <taxon>Sordariales</taxon>
        <taxon>Sordariales incertae sedis</taxon>
        <taxon>Madurella</taxon>
    </lineage>
</organism>
<evidence type="ECO:0000256" key="1">
    <source>
        <dbReference type="ARBA" id="ARBA00023002"/>
    </source>
</evidence>
<dbReference type="CDD" id="cd08267">
    <property type="entry name" value="MDR1"/>
    <property type="match status" value="1"/>
</dbReference>
<protein>
    <submittedName>
        <fullName evidence="3">Phosphatidylinositol transfer protein (PITP)</fullName>
    </submittedName>
</protein>
<dbReference type="PANTHER" id="PTHR11695:SF294">
    <property type="entry name" value="RETICULON-4-INTERACTING PROTEIN 1, MITOCHONDRIAL"/>
    <property type="match status" value="1"/>
</dbReference>
<dbReference type="InterPro" id="IPR036291">
    <property type="entry name" value="NAD(P)-bd_dom_sf"/>
</dbReference>
<dbReference type="PANTHER" id="PTHR11695">
    <property type="entry name" value="ALCOHOL DEHYDROGENASE RELATED"/>
    <property type="match status" value="1"/>
</dbReference>
<evidence type="ECO:0000313" key="3">
    <source>
        <dbReference type="EMBL" id="GAB1314442.1"/>
    </source>
</evidence>
<proteinExistence type="predicted"/>
<feature type="domain" description="Enoyl reductase (ER)" evidence="2">
    <location>
        <begin position="38"/>
        <end position="387"/>
    </location>
</feature>
<dbReference type="InterPro" id="IPR020843">
    <property type="entry name" value="ER"/>
</dbReference>
<dbReference type="Gene3D" id="3.90.180.10">
    <property type="entry name" value="Medium-chain alcohol dehydrogenases, catalytic domain"/>
    <property type="match status" value="1"/>
</dbReference>
<dbReference type="SMART" id="SM00829">
    <property type="entry name" value="PKS_ER"/>
    <property type="match status" value="1"/>
</dbReference>
<dbReference type="Gene3D" id="3.40.50.720">
    <property type="entry name" value="NAD(P)-binding Rossmann-like Domain"/>
    <property type="match status" value="1"/>
</dbReference>
<comment type="caution">
    <text evidence="3">The sequence shown here is derived from an EMBL/GenBank/DDBJ whole genome shotgun (WGS) entry which is preliminary data.</text>
</comment>
<dbReference type="Pfam" id="PF13602">
    <property type="entry name" value="ADH_zinc_N_2"/>
    <property type="match status" value="1"/>
</dbReference>
<dbReference type="EMBL" id="BAAFSV010000002">
    <property type="protein sequence ID" value="GAB1314442.1"/>
    <property type="molecule type" value="Genomic_DNA"/>
</dbReference>
<gene>
    <name evidence="3" type="primary">PDR16_1</name>
    <name evidence="3" type="ORF">MFIFM68171_04652</name>
</gene>
<dbReference type="RefSeq" id="XP_070916173.1">
    <property type="nucleotide sequence ID" value="XM_071060072.1"/>
</dbReference>
<name>A0ABQ0G9L5_9PEZI</name>
<dbReference type="GeneID" id="98175395"/>
<dbReference type="PROSITE" id="PS01162">
    <property type="entry name" value="QOR_ZETA_CRYSTAL"/>
    <property type="match status" value="1"/>
</dbReference>
<sequence>MSQTPPPTTATTTATTTKAWTFSRLGPYRQTLQLTHSHPLPDFPPKPPSPRSKAVPEEWLLLRVSHAALNPADLVLLTVLPFMVRGARTAVPTADFTGTVLDVWWPGEGAGGGGGGGGAPRFARGDDVVCFPGLGHALATGVGGLQGVVALPARYAVRIPPGSGKTTRDAAGLLLCGCTADMQVAAAGVGPGQRVLVVGASGGVGTMVVQMVREKVGRAGFVVGVCSGRNRAMVEGLGPDEVVDYTQYKDLPGELARRYGDQPFDNIIDAYGDQAVYKQCARYLKPEGVYDAASIHYSSYTFCDLFKSVITIGLNIIWPRSPWLGGTGRKWKVASLMEPGVEMMERVVKMFGEGKLRVAVDSEWPFEKVHDAYDVLLSGHAAGKIIVKVDEEEECVAAV</sequence>
<evidence type="ECO:0000313" key="4">
    <source>
        <dbReference type="Proteomes" id="UP001628179"/>
    </source>
</evidence>
<reference evidence="3 4" key="1">
    <citation type="submission" date="2024-09" db="EMBL/GenBank/DDBJ databases">
        <title>Itraconazole resistance in Madurella fahalii resulting from another homologue of gene encoding cytochrome P450 14-alpha sterol demethylase (CYP51).</title>
        <authorList>
            <person name="Yoshioka I."/>
            <person name="Fahal A.H."/>
            <person name="Kaneko S."/>
            <person name="Yaguchi T."/>
        </authorList>
    </citation>
    <scope>NUCLEOTIDE SEQUENCE [LARGE SCALE GENOMIC DNA]</scope>
    <source>
        <strain evidence="3 4">IFM 68171</strain>
    </source>
</reference>
<evidence type="ECO:0000259" key="2">
    <source>
        <dbReference type="SMART" id="SM00829"/>
    </source>
</evidence>